<accession>A0AA40ER37</accession>
<evidence type="ECO:0000259" key="1">
    <source>
        <dbReference type="Pfam" id="PF06985"/>
    </source>
</evidence>
<keyword evidence="3" id="KW-1185">Reference proteome</keyword>
<reference evidence="2" key="1">
    <citation type="submission" date="2023-06" db="EMBL/GenBank/DDBJ databases">
        <title>Genome-scale phylogeny and comparative genomics of the fungal order Sordariales.</title>
        <authorList>
            <consortium name="Lawrence Berkeley National Laboratory"/>
            <person name="Hensen N."/>
            <person name="Bonometti L."/>
            <person name="Westerberg I."/>
            <person name="Brannstrom I.O."/>
            <person name="Guillou S."/>
            <person name="Cros-Aarteil S."/>
            <person name="Calhoun S."/>
            <person name="Haridas S."/>
            <person name="Kuo A."/>
            <person name="Mondo S."/>
            <person name="Pangilinan J."/>
            <person name="Riley R."/>
            <person name="LaButti K."/>
            <person name="Andreopoulos B."/>
            <person name="Lipzen A."/>
            <person name="Chen C."/>
            <person name="Yanf M."/>
            <person name="Daum C."/>
            <person name="Ng V."/>
            <person name="Clum A."/>
            <person name="Steindorff A."/>
            <person name="Ohm R."/>
            <person name="Martin F."/>
            <person name="Silar P."/>
            <person name="Natvig D."/>
            <person name="Lalanne C."/>
            <person name="Gautier V."/>
            <person name="Ament-velasquez S.L."/>
            <person name="Kruys A."/>
            <person name="Hutchinson M.I."/>
            <person name="Powell A.J."/>
            <person name="Barry K."/>
            <person name="Miller A.N."/>
            <person name="Grigoriev I.V."/>
            <person name="Debuchy R."/>
            <person name="Gladieux P."/>
            <person name="Thoren M.H."/>
            <person name="Johannesson H."/>
        </authorList>
    </citation>
    <scope>NUCLEOTIDE SEQUENCE</scope>
    <source>
        <strain evidence="2">SMH3187-1</strain>
    </source>
</reference>
<proteinExistence type="predicted"/>
<comment type="caution">
    <text evidence="2">The sequence shown here is derived from an EMBL/GenBank/DDBJ whole genome shotgun (WGS) entry which is preliminary data.</text>
</comment>
<name>A0AA40ER37_9PEZI</name>
<evidence type="ECO:0000313" key="2">
    <source>
        <dbReference type="EMBL" id="KAK0743973.1"/>
    </source>
</evidence>
<feature type="domain" description="Heterokaryon incompatibility" evidence="1">
    <location>
        <begin position="1"/>
        <end position="54"/>
    </location>
</feature>
<dbReference type="Pfam" id="PF06985">
    <property type="entry name" value="HET"/>
    <property type="match status" value="1"/>
</dbReference>
<organism evidence="2 3">
    <name type="scientific">Schizothecium vesticola</name>
    <dbReference type="NCBI Taxonomy" id="314040"/>
    <lineage>
        <taxon>Eukaryota</taxon>
        <taxon>Fungi</taxon>
        <taxon>Dikarya</taxon>
        <taxon>Ascomycota</taxon>
        <taxon>Pezizomycotina</taxon>
        <taxon>Sordariomycetes</taxon>
        <taxon>Sordariomycetidae</taxon>
        <taxon>Sordariales</taxon>
        <taxon>Schizotheciaceae</taxon>
        <taxon>Schizothecium</taxon>
    </lineage>
</organism>
<dbReference type="EMBL" id="JAUKUD010000005">
    <property type="protein sequence ID" value="KAK0743973.1"/>
    <property type="molecule type" value="Genomic_DNA"/>
</dbReference>
<protein>
    <recommendedName>
        <fullName evidence="1">Heterokaryon incompatibility domain-containing protein</fullName>
    </recommendedName>
</protein>
<dbReference type="Proteomes" id="UP001172155">
    <property type="component" value="Unassembled WGS sequence"/>
</dbReference>
<evidence type="ECO:0000313" key="3">
    <source>
        <dbReference type="Proteomes" id="UP001172155"/>
    </source>
</evidence>
<gene>
    <name evidence="2" type="ORF">B0T18DRAFT_330176</name>
</gene>
<dbReference type="InterPro" id="IPR010730">
    <property type="entry name" value="HET"/>
</dbReference>
<sequence length="116" mass="12799">DGICMNQGDKEECTQQVLLMTAIYSQASQVLCWLGDGEGGHAAHTFGLARRVWSKLMPSRDNDGSRKNSLTEWAICYPPAPGKKLPPSIPSEVAGFPSWLTTYFLNSEDHQIDSEL</sequence>
<dbReference type="AlphaFoldDB" id="A0AA40ER37"/>
<feature type="non-terminal residue" evidence="2">
    <location>
        <position position="1"/>
    </location>
</feature>